<evidence type="ECO:0000256" key="1">
    <source>
        <dbReference type="SAM" id="MobiDB-lite"/>
    </source>
</evidence>
<name>A0A8D8RI90_9HEMI</name>
<feature type="region of interest" description="Disordered" evidence="1">
    <location>
        <begin position="51"/>
        <end position="101"/>
    </location>
</feature>
<dbReference type="AlphaFoldDB" id="A0A8D8RI90"/>
<reference evidence="2" key="1">
    <citation type="submission" date="2021-05" db="EMBL/GenBank/DDBJ databases">
        <authorList>
            <person name="Alioto T."/>
            <person name="Alioto T."/>
            <person name="Gomez Garrido J."/>
        </authorList>
    </citation>
    <scope>NUCLEOTIDE SEQUENCE</scope>
</reference>
<protein>
    <submittedName>
        <fullName evidence="2">Uncharacterized protein</fullName>
    </submittedName>
</protein>
<evidence type="ECO:0000313" key="2">
    <source>
        <dbReference type="EMBL" id="CAG6649092.1"/>
    </source>
</evidence>
<organism evidence="2">
    <name type="scientific">Cacopsylla melanoneura</name>
    <dbReference type="NCBI Taxonomy" id="428564"/>
    <lineage>
        <taxon>Eukaryota</taxon>
        <taxon>Metazoa</taxon>
        <taxon>Ecdysozoa</taxon>
        <taxon>Arthropoda</taxon>
        <taxon>Hexapoda</taxon>
        <taxon>Insecta</taxon>
        <taxon>Pterygota</taxon>
        <taxon>Neoptera</taxon>
        <taxon>Paraneoptera</taxon>
        <taxon>Hemiptera</taxon>
        <taxon>Sternorrhyncha</taxon>
        <taxon>Psylloidea</taxon>
        <taxon>Psyllidae</taxon>
        <taxon>Psyllinae</taxon>
        <taxon>Cacopsylla</taxon>
    </lineage>
</organism>
<accession>A0A8D8RI90</accession>
<sequence>MVEPKYLNLSTVLRLTPSRCTVSPFSTPKFNCTVLALLILRPFSSKALRHFSNSCSTSPALSPHNTTSSANSMHPGASRRTPSVNTSMTTSNRYGLRADPW</sequence>
<dbReference type="EMBL" id="HBUF01155647">
    <property type="protein sequence ID" value="CAG6649092.1"/>
    <property type="molecule type" value="Transcribed_RNA"/>
</dbReference>
<proteinExistence type="predicted"/>
<feature type="compositionally biased region" description="Polar residues" evidence="1">
    <location>
        <begin position="80"/>
        <end position="93"/>
    </location>
</feature>
<feature type="compositionally biased region" description="Polar residues" evidence="1">
    <location>
        <begin position="51"/>
        <end position="72"/>
    </location>
</feature>